<comment type="caution">
    <text evidence="2">The sequence shown here is derived from an EMBL/GenBank/DDBJ whole genome shotgun (WGS) entry which is preliminary data.</text>
</comment>
<dbReference type="AlphaFoldDB" id="A0A2M9APR6"/>
<gene>
    <name evidence="2" type="ORF">CLV45_4843</name>
</gene>
<accession>A0A2M9APR6</accession>
<sequence>YGSYTVVVSAGGCAAAPSAALVVSSSVKPLAGTSLSIFPNPTSQNTVTVELSGYTKATELSIFNSLGQLVYTTTAQGSAGTRQVTLEFNHQPAGVYTLRAKTDGGLDVRRIIKE</sequence>
<dbReference type="NCBIfam" id="TIGR04183">
    <property type="entry name" value="Por_Secre_tail"/>
    <property type="match status" value="1"/>
</dbReference>
<proteinExistence type="predicted"/>
<protein>
    <submittedName>
        <fullName evidence="2">Putative secreted protein (Por secretion system target)</fullName>
    </submittedName>
</protein>
<organism evidence="2 3">
    <name type="scientific">Hymenobacter chitinivorans DSM 11115</name>
    <dbReference type="NCBI Taxonomy" id="1121954"/>
    <lineage>
        <taxon>Bacteria</taxon>
        <taxon>Pseudomonadati</taxon>
        <taxon>Bacteroidota</taxon>
        <taxon>Cytophagia</taxon>
        <taxon>Cytophagales</taxon>
        <taxon>Hymenobacteraceae</taxon>
        <taxon>Hymenobacter</taxon>
    </lineage>
</organism>
<dbReference type="InterPro" id="IPR026444">
    <property type="entry name" value="Secre_tail"/>
</dbReference>
<dbReference type="Pfam" id="PF18962">
    <property type="entry name" value="Por_Secre_tail"/>
    <property type="match status" value="1"/>
</dbReference>
<feature type="domain" description="Secretion system C-terminal sorting" evidence="1">
    <location>
        <begin position="37"/>
        <end position="112"/>
    </location>
</feature>
<name>A0A2M9APR6_9BACT</name>
<evidence type="ECO:0000259" key="1">
    <source>
        <dbReference type="Pfam" id="PF18962"/>
    </source>
</evidence>
<dbReference type="OrthoDB" id="863268at2"/>
<evidence type="ECO:0000313" key="2">
    <source>
        <dbReference type="EMBL" id="PJJ47705.1"/>
    </source>
</evidence>
<feature type="non-terminal residue" evidence="2">
    <location>
        <position position="1"/>
    </location>
</feature>
<evidence type="ECO:0000313" key="3">
    <source>
        <dbReference type="Proteomes" id="UP000228535"/>
    </source>
</evidence>
<dbReference type="EMBL" id="PGFA01000006">
    <property type="protein sequence ID" value="PJJ47705.1"/>
    <property type="molecule type" value="Genomic_DNA"/>
</dbReference>
<dbReference type="Proteomes" id="UP000228535">
    <property type="component" value="Unassembled WGS sequence"/>
</dbReference>
<keyword evidence="3" id="KW-1185">Reference proteome</keyword>
<dbReference type="RefSeq" id="WP_157807767.1">
    <property type="nucleotide sequence ID" value="NZ_PGFA01000006.1"/>
</dbReference>
<reference evidence="2 3" key="1">
    <citation type="submission" date="2017-11" db="EMBL/GenBank/DDBJ databases">
        <title>Genomic Encyclopedia of Archaeal and Bacterial Type Strains, Phase II (KMG-II): From Individual Species to Whole Genera.</title>
        <authorList>
            <person name="Goeker M."/>
        </authorList>
    </citation>
    <scope>NUCLEOTIDE SEQUENCE [LARGE SCALE GENOMIC DNA]</scope>
    <source>
        <strain evidence="2 3">DSM 11115</strain>
    </source>
</reference>